<name>A0A814ZUB7_9BILA</name>
<sequence length="567" mass="62990">MAHQFNNDRNPGNNDYQDTFQDPRPHPEMMVPQPRHEMVVMQPREEINLQVHASRPEDDFSQSQIRYRPDPSSTSCSKHFRQFCHDIWCNKRCIILMIGTAIFAITLSVVLTILLSSTNNARSTQPPTEPIFNSANQTFSFHVALINTVSSELTASSRAYIRYQGDGCKFYFEAFQVTVPTIGTYSFSSNSNIDTFGYIYSGSFFPTSPSANLLAQDDQSAGNNQFQLTIILQSNVTYYLVVTTYISNVTGPYSVTVSGPQRANLILTNMTSTANANSYAFSTTVLSALTNSNSTLTRCEGYGQSYYYQTFQVTVSTAGIYKFISNSSIDMLGYIYKDGFSPISVTTNLLAYDDVNAGSSRILLVLPLQSTTTYYLVVTTYSANVTGPYALIISGPQRVSLVLTSITLSITGFTIYSYYSSALTTSSPTFKRSGFYSNYYYEAIKVTVPRTGLYYFRSNTNVDTYGYLYLNNFDPSSIRTNQITSDDDSGGNRQFQLSSSLSFGQIYVLVFTTYSPNVVTDISIIAWGPSATMFTRNSSNSYGRINGGFTLLTIVFSACMLSNGLFV</sequence>
<feature type="transmembrane region" description="Helical" evidence="2">
    <location>
        <begin position="548"/>
        <end position="566"/>
    </location>
</feature>
<feature type="transmembrane region" description="Helical" evidence="2">
    <location>
        <begin position="506"/>
        <end position="527"/>
    </location>
</feature>
<feature type="compositionally biased region" description="Polar residues" evidence="1">
    <location>
        <begin position="1"/>
        <end position="20"/>
    </location>
</feature>
<feature type="region of interest" description="Disordered" evidence="1">
    <location>
        <begin position="1"/>
        <end position="30"/>
    </location>
</feature>
<evidence type="ECO:0000313" key="3">
    <source>
        <dbReference type="EMBL" id="CAF1248271.1"/>
    </source>
</evidence>
<evidence type="ECO:0000256" key="2">
    <source>
        <dbReference type="SAM" id="Phobius"/>
    </source>
</evidence>
<gene>
    <name evidence="3" type="ORF">CJN711_LOCUS14352</name>
</gene>
<dbReference type="Proteomes" id="UP000663855">
    <property type="component" value="Unassembled WGS sequence"/>
</dbReference>
<keyword evidence="2" id="KW-1133">Transmembrane helix</keyword>
<comment type="caution">
    <text evidence="3">The sequence shown here is derived from an EMBL/GenBank/DDBJ whole genome shotgun (WGS) entry which is preliminary data.</text>
</comment>
<organism evidence="3 4">
    <name type="scientific">Rotaria magnacalcarata</name>
    <dbReference type="NCBI Taxonomy" id="392030"/>
    <lineage>
        <taxon>Eukaryota</taxon>
        <taxon>Metazoa</taxon>
        <taxon>Spiralia</taxon>
        <taxon>Gnathifera</taxon>
        <taxon>Rotifera</taxon>
        <taxon>Eurotatoria</taxon>
        <taxon>Bdelloidea</taxon>
        <taxon>Philodinida</taxon>
        <taxon>Philodinidae</taxon>
        <taxon>Rotaria</taxon>
    </lineage>
</organism>
<accession>A0A814ZUB7</accession>
<feature type="transmembrane region" description="Helical" evidence="2">
    <location>
        <begin position="399"/>
        <end position="419"/>
    </location>
</feature>
<keyword evidence="2" id="KW-0472">Membrane</keyword>
<keyword evidence="2" id="KW-0812">Transmembrane</keyword>
<dbReference type="AlphaFoldDB" id="A0A814ZUB7"/>
<evidence type="ECO:0000313" key="4">
    <source>
        <dbReference type="Proteomes" id="UP000663855"/>
    </source>
</evidence>
<dbReference type="EMBL" id="CAJNOV010006468">
    <property type="protein sequence ID" value="CAF1248271.1"/>
    <property type="molecule type" value="Genomic_DNA"/>
</dbReference>
<feature type="transmembrane region" description="Helical" evidence="2">
    <location>
        <begin position="94"/>
        <end position="115"/>
    </location>
</feature>
<evidence type="ECO:0000256" key="1">
    <source>
        <dbReference type="SAM" id="MobiDB-lite"/>
    </source>
</evidence>
<proteinExistence type="predicted"/>
<reference evidence="3" key="1">
    <citation type="submission" date="2021-02" db="EMBL/GenBank/DDBJ databases">
        <authorList>
            <person name="Nowell W R."/>
        </authorList>
    </citation>
    <scope>NUCLEOTIDE SEQUENCE</scope>
</reference>
<protein>
    <submittedName>
        <fullName evidence="3">Uncharacterized protein</fullName>
    </submittedName>
</protein>